<dbReference type="AlphaFoldDB" id="A0A5C3NJC2"/>
<reference evidence="1 2" key="1">
    <citation type="journal article" date="2019" name="Nat. Ecol. Evol.">
        <title>Megaphylogeny resolves global patterns of mushroom evolution.</title>
        <authorList>
            <person name="Varga T."/>
            <person name="Krizsan K."/>
            <person name="Foldi C."/>
            <person name="Dima B."/>
            <person name="Sanchez-Garcia M."/>
            <person name="Sanchez-Ramirez S."/>
            <person name="Szollosi G.J."/>
            <person name="Szarkandi J.G."/>
            <person name="Papp V."/>
            <person name="Albert L."/>
            <person name="Andreopoulos W."/>
            <person name="Angelini C."/>
            <person name="Antonin V."/>
            <person name="Barry K.W."/>
            <person name="Bougher N.L."/>
            <person name="Buchanan P."/>
            <person name="Buyck B."/>
            <person name="Bense V."/>
            <person name="Catcheside P."/>
            <person name="Chovatia M."/>
            <person name="Cooper J."/>
            <person name="Damon W."/>
            <person name="Desjardin D."/>
            <person name="Finy P."/>
            <person name="Geml J."/>
            <person name="Haridas S."/>
            <person name="Hughes K."/>
            <person name="Justo A."/>
            <person name="Karasinski D."/>
            <person name="Kautmanova I."/>
            <person name="Kiss B."/>
            <person name="Kocsube S."/>
            <person name="Kotiranta H."/>
            <person name="LaButti K.M."/>
            <person name="Lechner B.E."/>
            <person name="Liimatainen K."/>
            <person name="Lipzen A."/>
            <person name="Lukacs Z."/>
            <person name="Mihaltcheva S."/>
            <person name="Morgado L.N."/>
            <person name="Niskanen T."/>
            <person name="Noordeloos M.E."/>
            <person name="Ohm R.A."/>
            <person name="Ortiz-Santana B."/>
            <person name="Ovrebo C."/>
            <person name="Racz N."/>
            <person name="Riley R."/>
            <person name="Savchenko A."/>
            <person name="Shiryaev A."/>
            <person name="Soop K."/>
            <person name="Spirin V."/>
            <person name="Szebenyi C."/>
            <person name="Tomsovsky M."/>
            <person name="Tulloss R.E."/>
            <person name="Uehling J."/>
            <person name="Grigoriev I.V."/>
            <person name="Vagvolgyi C."/>
            <person name="Papp T."/>
            <person name="Martin F.M."/>
            <person name="Miettinen O."/>
            <person name="Hibbett D.S."/>
            <person name="Nagy L.G."/>
        </authorList>
    </citation>
    <scope>NUCLEOTIDE SEQUENCE [LARGE SCALE GENOMIC DNA]</scope>
    <source>
        <strain evidence="1 2">OMC1185</strain>
    </source>
</reference>
<gene>
    <name evidence="1" type="ORF">OE88DRAFT_1272793</name>
</gene>
<proteinExistence type="predicted"/>
<dbReference type="EMBL" id="ML213507">
    <property type="protein sequence ID" value="TFK53711.1"/>
    <property type="molecule type" value="Genomic_DNA"/>
</dbReference>
<name>A0A5C3NJC2_9AGAM</name>
<accession>A0A5C3NJC2</accession>
<evidence type="ECO:0000313" key="1">
    <source>
        <dbReference type="EMBL" id="TFK53711.1"/>
    </source>
</evidence>
<evidence type="ECO:0000313" key="2">
    <source>
        <dbReference type="Proteomes" id="UP000305948"/>
    </source>
</evidence>
<sequence>MLSLACWTRSPYDCQLWTTLNGRCFTGRIRQADFSALLTCPVVVLRTRLVGNPLYTPVGWKCGVCPVASYLLPIASYPVSVHVLCLLWVLARFTVQSITLLHVCFPHRSSHSLSL</sequence>
<dbReference type="Proteomes" id="UP000305948">
    <property type="component" value="Unassembled WGS sequence"/>
</dbReference>
<organism evidence="1 2">
    <name type="scientific">Heliocybe sulcata</name>
    <dbReference type="NCBI Taxonomy" id="5364"/>
    <lineage>
        <taxon>Eukaryota</taxon>
        <taxon>Fungi</taxon>
        <taxon>Dikarya</taxon>
        <taxon>Basidiomycota</taxon>
        <taxon>Agaricomycotina</taxon>
        <taxon>Agaricomycetes</taxon>
        <taxon>Gloeophyllales</taxon>
        <taxon>Gloeophyllaceae</taxon>
        <taxon>Heliocybe</taxon>
    </lineage>
</organism>
<keyword evidence="2" id="KW-1185">Reference proteome</keyword>
<protein>
    <submittedName>
        <fullName evidence="1">Uncharacterized protein</fullName>
    </submittedName>
</protein>